<protein>
    <recommendedName>
        <fullName evidence="4">LPXTG cell wall anchor domain-containing protein</fullName>
    </recommendedName>
</protein>
<dbReference type="AlphaFoldDB" id="A0A075H9Z6"/>
<sequence>MATLNTDLTNQSDMGAEDNATIVLGLVTLGLLFFIFYLRKKNVARIEEGPAVAGDDEIGGAAVDPEQFTKPDDEALDEMESLLKDAAESQGLDYEE</sequence>
<dbReference type="NCBIfam" id="TIGR01167">
    <property type="entry name" value="LPXTG_anchor"/>
    <property type="match status" value="1"/>
</dbReference>
<dbReference type="EMBL" id="KF900914">
    <property type="protein sequence ID" value="AIF11317.1"/>
    <property type="molecule type" value="Genomic_DNA"/>
</dbReference>
<evidence type="ECO:0008006" key="4">
    <source>
        <dbReference type="Google" id="ProtNLM"/>
    </source>
</evidence>
<keyword evidence="2" id="KW-0472">Membrane</keyword>
<name>A0A075H9Z6_9EURY</name>
<proteinExistence type="predicted"/>
<evidence type="ECO:0000256" key="1">
    <source>
        <dbReference type="SAM" id="MobiDB-lite"/>
    </source>
</evidence>
<feature type="region of interest" description="Disordered" evidence="1">
    <location>
        <begin position="54"/>
        <end position="96"/>
    </location>
</feature>
<evidence type="ECO:0000313" key="3">
    <source>
        <dbReference type="EMBL" id="AIF11317.1"/>
    </source>
</evidence>
<feature type="transmembrane region" description="Helical" evidence="2">
    <location>
        <begin position="20"/>
        <end position="38"/>
    </location>
</feature>
<organism evidence="3">
    <name type="scientific">uncultured marine group II/III euryarchaeote KM3_51_E06</name>
    <dbReference type="NCBI Taxonomy" id="1456455"/>
    <lineage>
        <taxon>Archaea</taxon>
        <taxon>Methanobacteriati</taxon>
        <taxon>Methanobacteriota</taxon>
        <taxon>environmental samples</taxon>
    </lineage>
</organism>
<keyword evidence="2" id="KW-1133">Transmembrane helix</keyword>
<keyword evidence="2" id="KW-0812">Transmembrane</keyword>
<reference evidence="3" key="1">
    <citation type="journal article" date="2014" name="Genome Biol. Evol.">
        <title>Pangenome evidence for extensive interdomain horizontal transfer affecting lineage core and shell genes in uncultured planktonic thaumarchaeota and euryarchaeota.</title>
        <authorList>
            <person name="Deschamps P."/>
            <person name="Zivanovic Y."/>
            <person name="Moreira D."/>
            <person name="Rodriguez-Valera F."/>
            <person name="Lopez-Garcia P."/>
        </authorList>
    </citation>
    <scope>NUCLEOTIDE SEQUENCE</scope>
</reference>
<accession>A0A075H9Z6</accession>
<evidence type="ECO:0000256" key="2">
    <source>
        <dbReference type="SAM" id="Phobius"/>
    </source>
</evidence>